<dbReference type="KEGG" id="mme:Marme_0320"/>
<organism evidence="1 2">
    <name type="scientific">Marinomonas mediterranea (strain ATCC 700492 / JCM 21426 / NBRC 103028 / MMB-1)</name>
    <dbReference type="NCBI Taxonomy" id="717774"/>
    <lineage>
        <taxon>Bacteria</taxon>
        <taxon>Pseudomonadati</taxon>
        <taxon>Pseudomonadota</taxon>
        <taxon>Gammaproteobacteria</taxon>
        <taxon>Oceanospirillales</taxon>
        <taxon>Oceanospirillaceae</taxon>
        <taxon>Marinomonas</taxon>
    </lineage>
</organism>
<protein>
    <submittedName>
        <fullName evidence="1">Thioredoxin domain-containing protein</fullName>
    </submittedName>
</protein>
<dbReference type="eggNOG" id="COG3531">
    <property type="taxonomic scope" value="Bacteria"/>
</dbReference>
<keyword evidence="2" id="KW-1185">Reference proteome</keyword>
<dbReference type="Gene3D" id="3.40.30.10">
    <property type="entry name" value="Glutaredoxin"/>
    <property type="match status" value="1"/>
</dbReference>
<dbReference type="HOGENOM" id="CLU_097497_0_0_6"/>
<dbReference type="OrthoDB" id="9813770at2"/>
<proteinExistence type="predicted"/>
<dbReference type="PATRIC" id="fig|717774.3.peg.328"/>
<dbReference type="AlphaFoldDB" id="F2JXX4"/>
<dbReference type="EMBL" id="CP002583">
    <property type="protein sequence ID" value="ADZ89623.1"/>
    <property type="molecule type" value="Genomic_DNA"/>
</dbReference>
<dbReference type="InterPro" id="IPR036249">
    <property type="entry name" value="Thioredoxin-like_sf"/>
</dbReference>
<evidence type="ECO:0000313" key="1">
    <source>
        <dbReference type="EMBL" id="ADZ89623.1"/>
    </source>
</evidence>
<dbReference type="SUPFAM" id="SSF52833">
    <property type="entry name" value="Thioredoxin-like"/>
    <property type="match status" value="1"/>
</dbReference>
<reference evidence="1 2" key="1">
    <citation type="journal article" date="2012" name="Stand. Genomic Sci.">
        <title>Complete genome sequence of the melanogenic marine bacterium Marinomonas mediterranea type strain (MMB-1(T)).</title>
        <authorList>
            <person name="Lucas-Elio P."/>
            <person name="Goodwin L."/>
            <person name="Woyke T."/>
            <person name="Pitluck S."/>
            <person name="Nolan M."/>
            <person name="Kyrpides N.C."/>
            <person name="Detter J.C."/>
            <person name="Copeland A."/>
            <person name="Teshima H."/>
            <person name="Bruce D."/>
            <person name="Detter C."/>
            <person name="Tapia R."/>
            <person name="Han S."/>
            <person name="Land M.L."/>
            <person name="Ivanova N."/>
            <person name="Mikhailova N."/>
            <person name="Johnston A.W."/>
            <person name="Sanchez-Amat A."/>
        </authorList>
    </citation>
    <scope>NUCLEOTIDE SEQUENCE [LARGE SCALE GENOMIC DNA]</scope>
    <source>
        <strain evidence="2">ATCC 700492 / JCM 21426 / NBRC 103028 / MMB-1</strain>
    </source>
</reference>
<evidence type="ECO:0000313" key="2">
    <source>
        <dbReference type="Proteomes" id="UP000001062"/>
    </source>
</evidence>
<gene>
    <name evidence="1" type="ordered locus">Marme_0320</name>
</gene>
<dbReference type="RefSeq" id="WP_013659529.1">
    <property type="nucleotide sequence ID" value="NC_015276.1"/>
</dbReference>
<accession>F2JXX4</accession>
<name>F2JXX4_MARM1</name>
<sequence length="211" mass="23795">MSNVILHYVNDPLCGWCYGASPLILAANELECVHVTLHCGGLWIGDRRQKMGPKLQQFVLPHDKRIAEMSGLVFGDRYQHELLKNEDLILDSEPPIRAIIVSESLENKGLQMYAAIQNAHYQDGRYVSDINNLAEIAEEIGLRRDLFLGEYLKVDLAGHLSDSLEWLRKLQGQGYPTVGVEIDGVLNSIEVSRFLGKTDQFKQHIEALLAR</sequence>
<dbReference type="CDD" id="cd03025">
    <property type="entry name" value="DsbA_FrnE_like"/>
    <property type="match status" value="1"/>
</dbReference>
<dbReference type="STRING" id="717774.Marme_0320"/>
<dbReference type="Proteomes" id="UP000001062">
    <property type="component" value="Chromosome"/>
</dbReference>